<dbReference type="WBParaSite" id="TCLT_0001073301-mRNA-1">
    <property type="protein sequence ID" value="TCLT_0001073301-mRNA-1"/>
    <property type="gene ID" value="TCLT_0001073301"/>
</dbReference>
<evidence type="ECO:0000313" key="5">
    <source>
        <dbReference type="Proteomes" id="UP000276776"/>
    </source>
</evidence>
<keyword evidence="2" id="KW-0813">Transport</keyword>
<dbReference type="AlphaFoldDB" id="A0A0N5DC14"/>
<reference evidence="6" key="1">
    <citation type="submission" date="2017-02" db="UniProtKB">
        <authorList>
            <consortium name="WormBaseParasite"/>
        </authorList>
    </citation>
    <scope>IDENTIFICATION</scope>
</reference>
<evidence type="ECO:0000256" key="2">
    <source>
        <dbReference type="ARBA" id="ARBA00022448"/>
    </source>
</evidence>
<keyword evidence="5" id="KW-1185">Reference proteome</keyword>
<dbReference type="InterPro" id="IPR016024">
    <property type="entry name" value="ARM-type_fold"/>
</dbReference>
<protein>
    <submittedName>
        <fullName evidence="6">IBB domain-containing protein</fullName>
    </submittedName>
</protein>
<evidence type="ECO:0000313" key="6">
    <source>
        <dbReference type="WBParaSite" id="TCLT_0001073301-mRNA-1"/>
    </source>
</evidence>
<dbReference type="Gene3D" id="1.25.10.10">
    <property type="entry name" value="Leucine-rich Repeat Variant"/>
    <property type="match status" value="1"/>
</dbReference>
<dbReference type="InterPro" id="IPR011989">
    <property type="entry name" value="ARM-like"/>
</dbReference>
<evidence type="ECO:0000256" key="1">
    <source>
        <dbReference type="ARBA" id="ARBA00010394"/>
    </source>
</evidence>
<evidence type="ECO:0000256" key="3">
    <source>
        <dbReference type="ARBA" id="ARBA00022927"/>
    </source>
</evidence>
<name>A0A0N5DC14_THECL</name>
<sequence length="770" mass="86439">MVRCTLLSLPLLNEGMDEPLRKGMDKEVLNEGVEKEVLIQGPDNEGMDKEILSEGMDNEEMDEKVQNEGMDKEVLNEGIDEVVKIEGIDNEGMDEEVQSEGMDKKVLNEGTDEVVKIEGMDEEVQNEGMDKKVLNEGIDEVVKIEGMDEEVQDEGMDKKNEGMDKKVLNEGIDEVVKIEGMDEGMDKEVQNEGMDKVVKVELMDSEGMNEVQNKGMGKVVKIELMDSEGMNGEVQNEGMDRKVVNEGIDKVVVIEGMDNEGMDSEVLNEGMDSEVLNEGMDNEVLNGRMDEDVLTEENNQRMFYEEACKFVGITSDVLRKRREETCAAIRAEQRQDDLNRRRQINHVVTANEEREAVGFFIDAYYFNSHQIQIDRFPICTGEIKRVGNDFYGVTYIDIEQILYEYNYRLREGNAGEIAEEIVHLNLVPHIIELLRTGAKVHIHRTAVYIISTIVALSTAHTAKIVANNAIPYLINLIGSEDRETRELTLFALANIISESPMYRDACIRWGIAPKIAAVCNKFSVLCRFTIIEARCAVWTASNLCRGNNPPVDINEIAILLPLFSEALHSSDSLILLDACRAFNWLFESIPMRSFNCVVKPTITQRLVNLIAHQNPKISLEALLAVGNIILGGHFYLESVVSCCNSMVNIHNLLREGDQETKREVCWVLSNIISGAYSHTQIIFDNGIIPSLLKISKTQTFHVRVEACYVICKIAMSGRKKQISDLVEAGALAPLSDMLTVMDTRVVLFVLAALDRILKCGECYKGHVGLF</sequence>
<evidence type="ECO:0000313" key="4">
    <source>
        <dbReference type="EMBL" id="VDN08429.1"/>
    </source>
</evidence>
<keyword evidence="3" id="KW-0653">Protein transport</keyword>
<dbReference type="SUPFAM" id="SSF48371">
    <property type="entry name" value="ARM repeat"/>
    <property type="match status" value="1"/>
</dbReference>
<dbReference type="GO" id="GO:0015031">
    <property type="term" value="P:protein transport"/>
    <property type="evidence" value="ECO:0007669"/>
    <property type="project" value="UniProtKB-KW"/>
</dbReference>
<reference evidence="4 5" key="2">
    <citation type="submission" date="2018-11" db="EMBL/GenBank/DDBJ databases">
        <authorList>
            <consortium name="Pathogen Informatics"/>
        </authorList>
    </citation>
    <scope>NUCLEOTIDE SEQUENCE [LARGE SCALE GENOMIC DNA]</scope>
</reference>
<dbReference type="Proteomes" id="UP000276776">
    <property type="component" value="Unassembled WGS sequence"/>
</dbReference>
<dbReference type="STRING" id="103827.A0A0N5DC14"/>
<accession>A0A0N5DC14</accession>
<comment type="similarity">
    <text evidence="1">Belongs to the importin alpha family.</text>
</comment>
<proteinExistence type="inferred from homology"/>
<dbReference type="PANTHER" id="PTHR23316">
    <property type="entry name" value="IMPORTIN ALPHA"/>
    <property type="match status" value="1"/>
</dbReference>
<organism evidence="6">
    <name type="scientific">Thelazia callipaeda</name>
    <name type="common">Oriental eyeworm</name>
    <name type="synonym">Parasitic nematode</name>
    <dbReference type="NCBI Taxonomy" id="103827"/>
    <lineage>
        <taxon>Eukaryota</taxon>
        <taxon>Metazoa</taxon>
        <taxon>Ecdysozoa</taxon>
        <taxon>Nematoda</taxon>
        <taxon>Chromadorea</taxon>
        <taxon>Rhabditida</taxon>
        <taxon>Spirurina</taxon>
        <taxon>Spiruromorpha</taxon>
        <taxon>Thelazioidea</taxon>
        <taxon>Thelaziidae</taxon>
        <taxon>Thelazia</taxon>
    </lineage>
</organism>
<gene>
    <name evidence="4" type="ORF">TCLT_LOCUS10715</name>
</gene>
<dbReference type="EMBL" id="UYYF01005296">
    <property type="protein sequence ID" value="VDN08429.1"/>
    <property type="molecule type" value="Genomic_DNA"/>
</dbReference>
<dbReference type="SMART" id="SM00185">
    <property type="entry name" value="ARM"/>
    <property type="match status" value="6"/>
</dbReference>
<dbReference type="InterPro" id="IPR000225">
    <property type="entry name" value="Armadillo"/>
</dbReference>
<dbReference type="OrthoDB" id="5870824at2759"/>